<dbReference type="Pfam" id="PF13175">
    <property type="entry name" value="AAA_15"/>
    <property type="match status" value="1"/>
</dbReference>
<dbReference type="Gene3D" id="3.40.50.300">
    <property type="entry name" value="P-loop containing nucleotide triphosphate hydrolases"/>
    <property type="match status" value="1"/>
</dbReference>
<proteinExistence type="predicted"/>
<accession>A0A552UZG4</accession>
<dbReference type="Proteomes" id="UP000320643">
    <property type="component" value="Unassembled WGS sequence"/>
</dbReference>
<keyword evidence="4" id="KW-1185">Reference proteome</keyword>
<reference evidence="3 4" key="1">
    <citation type="submission" date="2019-07" db="EMBL/GenBank/DDBJ databases">
        <title>Flavobacterium sp. nov., isolated from glacier ice.</title>
        <authorList>
            <person name="Liu Q."/>
            <person name="Xin Y.-H."/>
        </authorList>
    </citation>
    <scope>NUCLEOTIDE SEQUENCE [LARGE SCALE GENOMIC DNA]</scope>
    <source>
        <strain evidence="3 4">ZT4R6</strain>
    </source>
</reference>
<name>A0A552UZG4_9FLAO</name>
<comment type="caution">
    <text evidence="3">The sequence shown here is derived from an EMBL/GenBank/DDBJ whole genome shotgun (WGS) entry which is preliminary data.</text>
</comment>
<evidence type="ECO:0000313" key="3">
    <source>
        <dbReference type="EMBL" id="TRW23617.1"/>
    </source>
</evidence>
<organism evidence="3 4">
    <name type="scientific">Flavobacterium zepuense</name>
    <dbReference type="NCBI Taxonomy" id="2593302"/>
    <lineage>
        <taxon>Bacteria</taxon>
        <taxon>Pseudomonadati</taxon>
        <taxon>Bacteroidota</taxon>
        <taxon>Flavobacteriia</taxon>
        <taxon>Flavobacteriales</taxon>
        <taxon>Flavobacteriaceae</taxon>
        <taxon>Flavobacterium</taxon>
    </lineage>
</organism>
<dbReference type="AlphaFoldDB" id="A0A552UZG4"/>
<dbReference type="SUPFAM" id="SSF52540">
    <property type="entry name" value="P-loop containing nucleoside triphosphate hydrolases"/>
    <property type="match status" value="1"/>
</dbReference>
<dbReference type="InterPro" id="IPR041685">
    <property type="entry name" value="AAA_GajA/Old/RecF-like"/>
</dbReference>
<dbReference type="CDD" id="cd01026">
    <property type="entry name" value="TOPRIM_OLD"/>
    <property type="match status" value="1"/>
</dbReference>
<evidence type="ECO:0000259" key="2">
    <source>
        <dbReference type="Pfam" id="PF20469"/>
    </source>
</evidence>
<dbReference type="EMBL" id="VJVZ01000008">
    <property type="protein sequence ID" value="TRW23617.1"/>
    <property type="molecule type" value="Genomic_DNA"/>
</dbReference>
<dbReference type="InterPro" id="IPR051396">
    <property type="entry name" value="Bact_Antivir_Def_Nuclease"/>
</dbReference>
<dbReference type="RefSeq" id="WP_143373874.1">
    <property type="nucleotide sequence ID" value="NZ_VJVZ01000008.1"/>
</dbReference>
<dbReference type="InterPro" id="IPR034139">
    <property type="entry name" value="TOPRIM_OLD"/>
</dbReference>
<feature type="domain" description="OLD protein-like TOPRIM" evidence="2">
    <location>
        <begin position="383"/>
        <end position="458"/>
    </location>
</feature>
<dbReference type="Pfam" id="PF20469">
    <property type="entry name" value="OLD-like_TOPRIM"/>
    <property type="match status" value="1"/>
</dbReference>
<dbReference type="InterPro" id="IPR027417">
    <property type="entry name" value="P-loop_NTPase"/>
</dbReference>
<dbReference type="PANTHER" id="PTHR43581:SF4">
    <property type="entry name" value="ATP_GTP PHOSPHATASE"/>
    <property type="match status" value="1"/>
</dbReference>
<evidence type="ECO:0000259" key="1">
    <source>
        <dbReference type="Pfam" id="PF13175"/>
    </source>
</evidence>
<protein>
    <submittedName>
        <fullName evidence="3">AAA family ATPase</fullName>
    </submittedName>
</protein>
<sequence length="634" mass="73245">MHLSKLKLWNFRKFGSNEEFNLDKPHLNLDFTSGLNVLIGENDSGKTAIIDAIKLVLKTHSYEWLRIEKDDFHYNSTRLRIELMFKDLSDDEAKNFTEWLSWEGTGENIIPTLKLSYDANINNGRIIPSDIKAGADDIGYLLTAGAREFLKVTYLKPLRDVKTDLVPKKNSRLSQIFQEHEAFKGKDESHHLVGIFKSFNNSIKEYFQGKDGQENILVDDKNGKELKDEIDKHLKSFFDRTKETDIKVSEGKLKNILEKLELLIKDEVNVGLGTLNRLFMASELLHLNKKNWDGIRLGLIEELEAHLHPQAQMQVIESLQNQNNLQLILTTHSPNLASKVGLNNLIICTDSYAFPLGKKYTKLKESDYPFLERFLDVTKSNLFFAKGLIFVEGVSEELILPSLTDKLFELDYLSNDLTSASVSIIPIGNTAFLRYSKIFLRNHHPYMDIPVSIVTDLDLRPIEFALKYNIPNEKKKEKNIITEYDVVNFKNNKIDNFEKQSLKAFIGDFWTLEYCIALHPFLRKILFKSIVQCLEEIRADIYDGTKESYKGIKPISQLDYETKWNAFIDGKTEEQVAFDMMYYFIIDNKKISKAMIAMYFSQFLKTDIDSLEQIVIANNPIEYLINAIKYAARN</sequence>
<gene>
    <name evidence="3" type="ORF">FMM05_13225</name>
</gene>
<dbReference type="OrthoDB" id="9792800at2"/>
<evidence type="ECO:0000313" key="4">
    <source>
        <dbReference type="Proteomes" id="UP000320643"/>
    </source>
</evidence>
<dbReference type="PANTHER" id="PTHR43581">
    <property type="entry name" value="ATP/GTP PHOSPHATASE"/>
    <property type="match status" value="1"/>
</dbReference>
<feature type="domain" description="Endonuclease GajA/Old nuclease/RecF-like AAA" evidence="1">
    <location>
        <begin position="1"/>
        <end position="337"/>
    </location>
</feature>